<dbReference type="EMBL" id="CAJVQB010079157">
    <property type="protein sequence ID" value="CAG8845343.1"/>
    <property type="molecule type" value="Genomic_DNA"/>
</dbReference>
<evidence type="ECO:0000313" key="2">
    <source>
        <dbReference type="Proteomes" id="UP000789901"/>
    </source>
</evidence>
<proteinExistence type="predicted"/>
<gene>
    <name evidence="1" type="ORF">GMARGA_LOCUS37585</name>
</gene>
<feature type="non-terminal residue" evidence="1">
    <location>
        <position position="1"/>
    </location>
</feature>
<evidence type="ECO:0000313" key="1">
    <source>
        <dbReference type="EMBL" id="CAG8845343.1"/>
    </source>
</evidence>
<sequence length="104" mass="12287">LVEVLISNSGIESLTLYEDVDVYSEGGDTFDEFDYEEEELEELKEENINKNPALYFTNIEEVSTKKEDNEEKEKTIDERIKEIVNNNELTPHQQAKIQEFYYIK</sequence>
<dbReference type="Proteomes" id="UP000789901">
    <property type="component" value="Unassembled WGS sequence"/>
</dbReference>
<comment type="caution">
    <text evidence="1">The sequence shown here is derived from an EMBL/GenBank/DDBJ whole genome shotgun (WGS) entry which is preliminary data.</text>
</comment>
<keyword evidence="2" id="KW-1185">Reference proteome</keyword>
<reference evidence="1 2" key="1">
    <citation type="submission" date="2021-06" db="EMBL/GenBank/DDBJ databases">
        <authorList>
            <person name="Kallberg Y."/>
            <person name="Tangrot J."/>
            <person name="Rosling A."/>
        </authorList>
    </citation>
    <scope>NUCLEOTIDE SEQUENCE [LARGE SCALE GENOMIC DNA]</scope>
    <source>
        <strain evidence="1 2">120-4 pot B 10/14</strain>
    </source>
</reference>
<organism evidence="1 2">
    <name type="scientific">Gigaspora margarita</name>
    <dbReference type="NCBI Taxonomy" id="4874"/>
    <lineage>
        <taxon>Eukaryota</taxon>
        <taxon>Fungi</taxon>
        <taxon>Fungi incertae sedis</taxon>
        <taxon>Mucoromycota</taxon>
        <taxon>Glomeromycotina</taxon>
        <taxon>Glomeromycetes</taxon>
        <taxon>Diversisporales</taxon>
        <taxon>Gigasporaceae</taxon>
        <taxon>Gigaspora</taxon>
    </lineage>
</organism>
<protein>
    <submittedName>
        <fullName evidence="1">23006_t:CDS:1</fullName>
    </submittedName>
</protein>
<accession>A0ABN7X0V9</accession>
<name>A0ABN7X0V9_GIGMA</name>